<dbReference type="Gene3D" id="1.10.238.10">
    <property type="entry name" value="EF-hand"/>
    <property type="match status" value="1"/>
</dbReference>
<organism evidence="11 12">
    <name type="scientific">Rhinolophus ferrumequinum</name>
    <name type="common">Greater horseshoe bat</name>
    <dbReference type="NCBI Taxonomy" id="59479"/>
    <lineage>
        <taxon>Eukaryota</taxon>
        <taxon>Metazoa</taxon>
        <taxon>Chordata</taxon>
        <taxon>Craniata</taxon>
        <taxon>Vertebrata</taxon>
        <taxon>Euteleostomi</taxon>
        <taxon>Mammalia</taxon>
        <taxon>Eutheria</taxon>
        <taxon>Laurasiatheria</taxon>
        <taxon>Chiroptera</taxon>
        <taxon>Yinpterochiroptera</taxon>
        <taxon>Rhinolophoidea</taxon>
        <taxon>Rhinolophidae</taxon>
        <taxon>Rhinolophinae</taxon>
        <taxon>Rhinolophus</taxon>
    </lineage>
</organism>
<protein>
    <submittedName>
        <fullName evidence="11">SPARC like 1</fullName>
    </submittedName>
</protein>
<dbReference type="GO" id="GO:0005509">
    <property type="term" value="F:calcium ion binding"/>
    <property type="evidence" value="ECO:0007669"/>
    <property type="project" value="InterPro"/>
</dbReference>
<reference evidence="11 12" key="1">
    <citation type="journal article" date="2020" name="Nature">
        <title>Six reference-quality genomes reveal evolution of bat adaptations.</title>
        <authorList>
            <person name="Jebb D."/>
            <person name="Huang Z."/>
            <person name="Pippel M."/>
            <person name="Hughes G.M."/>
            <person name="Lavrichenko K."/>
            <person name="Devanna P."/>
            <person name="Winkler S."/>
            <person name="Jermiin L.S."/>
            <person name="Skirmuntt E.C."/>
            <person name="Katzourakis A."/>
            <person name="Burkitt-Gray L."/>
            <person name="Ray D.A."/>
            <person name="Sullivan K.A.M."/>
            <person name="Roscito J.G."/>
            <person name="Kirilenko B.M."/>
            <person name="Davalos L.M."/>
            <person name="Corthals A.P."/>
            <person name="Power M.L."/>
            <person name="Jones G."/>
            <person name="Ransome R.D."/>
            <person name="Dechmann D.K.N."/>
            <person name="Locatelli A.G."/>
            <person name="Puechmaille S.J."/>
            <person name="Fedrigo O."/>
            <person name="Jarvis E.D."/>
            <person name="Hiller M."/>
            <person name="Vernes S.C."/>
            <person name="Myers E.W."/>
            <person name="Teeling E.C."/>
        </authorList>
    </citation>
    <scope>NUCLEOTIDE SEQUENCE [LARGE SCALE GENOMIC DNA]</scope>
    <source>
        <strain evidence="11">MRhiFer1</strain>
        <tissue evidence="11">Lung</tissue>
    </source>
</reference>
<evidence type="ECO:0000256" key="7">
    <source>
        <dbReference type="ARBA" id="ARBA00023180"/>
    </source>
</evidence>
<dbReference type="GO" id="GO:0050840">
    <property type="term" value="F:extracellular matrix binding"/>
    <property type="evidence" value="ECO:0007669"/>
    <property type="project" value="TreeGrafter"/>
</dbReference>
<comment type="caution">
    <text evidence="11">The sequence shown here is derived from an EMBL/GenBank/DDBJ whole genome shotgun (WGS) entry which is preliminary data.</text>
</comment>
<dbReference type="EMBL" id="JACAGC010000004">
    <property type="protein sequence ID" value="KAF6372543.1"/>
    <property type="molecule type" value="Genomic_DNA"/>
</dbReference>
<keyword evidence="7" id="KW-0325">Glycoprotein</keyword>
<comment type="subcellular location">
    <subcellularLocation>
        <location evidence="1">Secreted</location>
    </subcellularLocation>
</comment>
<dbReference type="GO" id="GO:0005518">
    <property type="term" value="F:collagen binding"/>
    <property type="evidence" value="ECO:0007669"/>
    <property type="project" value="TreeGrafter"/>
</dbReference>
<evidence type="ECO:0000256" key="1">
    <source>
        <dbReference type="ARBA" id="ARBA00004613"/>
    </source>
</evidence>
<name>A0A7J7ZE22_RHIFE</name>
<proteinExistence type="predicted"/>
<dbReference type="InterPro" id="IPR018247">
    <property type="entry name" value="EF_Hand_1_Ca_BS"/>
</dbReference>
<feature type="region of interest" description="Disordered" evidence="8">
    <location>
        <begin position="69"/>
        <end position="115"/>
    </location>
</feature>
<gene>
    <name evidence="11" type="ORF">mRhiFer1_015993</name>
</gene>
<keyword evidence="6" id="KW-1015">Disulfide bond</keyword>
<evidence type="ECO:0000256" key="8">
    <source>
        <dbReference type="SAM" id="MobiDB-lite"/>
    </source>
</evidence>
<feature type="domain" description="EF-hand" evidence="10">
    <location>
        <begin position="208"/>
        <end position="243"/>
    </location>
</feature>
<dbReference type="Proteomes" id="UP000585614">
    <property type="component" value="Unassembled WGS sequence"/>
</dbReference>
<evidence type="ECO:0000313" key="11">
    <source>
        <dbReference type="EMBL" id="KAF6372543.1"/>
    </source>
</evidence>
<keyword evidence="5" id="KW-0106">Calcium</keyword>
<evidence type="ECO:0000256" key="3">
    <source>
        <dbReference type="ARBA" id="ARBA00022723"/>
    </source>
</evidence>
<sequence>MKTVLFFLNILGTAAAIPTNARFLSDHPQPTADSLSSVEQAETLVTPDDTTVPILRVDDAENDTETAVYVEDHPHHEAENSSIIKSKEENQSADQNQSYSPELGLQDEEESKSDLSENLEYIPTEGTLDLKEDTSEPQEKTLPENIDLLAHDVSSIVDSNQQENITEENQGQPINDSQSQLNRSSIYGHDLSDQGNQELAPLRASLVPMEHCITRFFEECDPNKDKHITLKEWGHCFGIKEEDIDENLLF</sequence>
<evidence type="ECO:0000256" key="4">
    <source>
        <dbReference type="ARBA" id="ARBA00022729"/>
    </source>
</evidence>
<dbReference type="InterPro" id="IPR002048">
    <property type="entry name" value="EF_hand_dom"/>
</dbReference>
<accession>A0A7J7ZE22</accession>
<keyword evidence="2" id="KW-0964">Secreted</keyword>
<evidence type="ECO:0000256" key="2">
    <source>
        <dbReference type="ARBA" id="ARBA00022525"/>
    </source>
</evidence>
<evidence type="ECO:0000259" key="10">
    <source>
        <dbReference type="PROSITE" id="PS50222"/>
    </source>
</evidence>
<dbReference type="PANTHER" id="PTHR13866">
    <property type="entry name" value="SPARC OSTEONECTIN"/>
    <property type="match status" value="1"/>
</dbReference>
<dbReference type="InterPro" id="IPR019577">
    <property type="entry name" value="SPARC/Testican_Ca-bd-dom"/>
</dbReference>
<evidence type="ECO:0000256" key="6">
    <source>
        <dbReference type="ARBA" id="ARBA00023157"/>
    </source>
</evidence>
<dbReference type="SUPFAM" id="SSF47473">
    <property type="entry name" value="EF-hand"/>
    <property type="match status" value="1"/>
</dbReference>
<dbReference type="GO" id="GO:0005615">
    <property type="term" value="C:extracellular space"/>
    <property type="evidence" value="ECO:0007669"/>
    <property type="project" value="TreeGrafter"/>
</dbReference>
<dbReference type="AlphaFoldDB" id="A0A7J7ZE22"/>
<dbReference type="PANTHER" id="PTHR13866:SF16">
    <property type="entry name" value="SPARC-LIKE PROTEIN 1"/>
    <property type="match status" value="1"/>
</dbReference>
<dbReference type="PROSITE" id="PS00018">
    <property type="entry name" value="EF_HAND_1"/>
    <property type="match status" value="1"/>
</dbReference>
<evidence type="ECO:0000256" key="5">
    <source>
        <dbReference type="ARBA" id="ARBA00022837"/>
    </source>
</evidence>
<keyword evidence="4 9" id="KW-0732">Signal</keyword>
<feature type="chain" id="PRO_5029638578" evidence="9">
    <location>
        <begin position="17"/>
        <end position="250"/>
    </location>
</feature>
<feature type="compositionally biased region" description="Basic and acidic residues" evidence="8">
    <location>
        <begin position="70"/>
        <end position="90"/>
    </location>
</feature>
<dbReference type="Pfam" id="PF10591">
    <property type="entry name" value="SPARC_Ca_bdg"/>
    <property type="match status" value="1"/>
</dbReference>
<dbReference type="PROSITE" id="PS50222">
    <property type="entry name" value="EF_HAND_2"/>
    <property type="match status" value="1"/>
</dbReference>
<evidence type="ECO:0000313" key="12">
    <source>
        <dbReference type="Proteomes" id="UP000585614"/>
    </source>
</evidence>
<evidence type="ECO:0000256" key="9">
    <source>
        <dbReference type="SAM" id="SignalP"/>
    </source>
</evidence>
<keyword evidence="3" id="KW-0479">Metal-binding</keyword>
<feature type="signal peptide" evidence="9">
    <location>
        <begin position="1"/>
        <end position="16"/>
    </location>
</feature>
<dbReference type="InterPro" id="IPR011992">
    <property type="entry name" value="EF-hand-dom_pair"/>
</dbReference>